<comment type="caution">
    <text evidence="1">The sequence shown here is derived from an EMBL/GenBank/DDBJ whole genome shotgun (WGS) entry which is preliminary data.</text>
</comment>
<dbReference type="EMBL" id="JAGSOY010000116">
    <property type="protein sequence ID" value="MBU2713896.1"/>
    <property type="molecule type" value="Genomic_DNA"/>
</dbReference>
<accession>A0ABS5ZKS4</accession>
<proteinExistence type="predicted"/>
<gene>
    <name evidence="1" type="ORF">KCG35_22845</name>
</gene>
<dbReference type="Proteomes" id="UP000690515">
    <property type="component" value="Unassembled WGS sequence"/>
</dbReference>
<evidence type="ECO:0000313" key="2">
    <source>
        <dbReference type="Proteomes" id="UP000690515"/>
    </source>
</evidence>
<evidence type="ECO:0000313" key="1">
    <source>
        <dbReference type="EMBL" id="MBU2713896.1"/>
    </source>
</evidence>
<name>A0ABS5ZKS4_9GAMM</name>
<dbReference type="RefSeq" id="WP_215822172.1">
    <property type="nucleotide sequence ID" value="NZ_JAGSOY010000116.1"/>
</dbReference>
<organism evidence="1 2">
    <name type="scientific">Zooshikella harenae</name>
    <dbReference type="NCBI Taxonomy" id="2827238"/>
    <lineage>
        <taxon>Bacteria</taxon>
        <taxon>Pseudomonadati</taxon>
        <taxon>Pseudomonadota</taxon>
        <taxon>Gammaproteobacteria</taxon>
        <taxon>Oceanospirillales</taxon>
        <taxon>Zooshikellaceae</taxon>
        <taxon>Zooshikella</taxon>
    </lineage>
</organism>
<sequence>MAKQIEGSTRGVYIGSTLHSRTRTSQSVSSERQLSLVACFLLTHLVITVGHCGLHWEGQWFGTLLSPAREVLRHYWLVGSRSCDSYSV</sequence>
<keyword evidence="2" id="KW-1185">Reference proteome</keyword>
<protein>
    <submittedName>
        <fullName evidence="1">Uncharacterized protein</fullName>
    </submittedName>
</protein>
<reference evidence="1 2" key="1">
    <citation type="submission" date="2021-04" db="EMBL/GenBank/DDBJ databases">
        <authorList>
            <person name="Pira H."/>
            <person name="Risdian C."/>
            <person name="Wink J."/>
        </authorList>
    </citation>
    <scope>NUCLEOTIDE SEQUENCE [LARGE SCALE GENOMIC DNA]</scope>
    <source>
        <strain evidence="1 2">WH53</strain>
    </source>
</reference>